<dbReference type="EMBL" id="JAOTML010000010">
    <property type="protein sequence ID" value="MCY3053940.1"/>
    <property type="molecule type" value="Genomic_DNA"/>
</dbReference>
<evidence type="ECO:0000256" key="1">
    <source>
        <dbReference type="ARBA" id="ARBA00010528"/>
    </source>
</evidence>
<evidence type="ECO:0000256" key="3">
    <source>
        <dbReference type="ARBA" id="ARBA00022980"/>
    </source>
</evidence>
<dbReference type="NCBIfam" id="TIGR03953">
    <property type="entry name" value="rplD_bact"/>
    <property type="match status" value="1"/>
</dbReference>
<dbReference type="RefSeq" id="WP_060778674.1">
    <property type="nucleotide sequence ID" value="NZ_CAJHLF010000009.1"/>
</dbReference>
<proteinExistence type="inferred from homology"/>
<evidence type="ECO:0000256" key="8">
    <source>
        <dbReference type="HAMAP-Rule" id="MF_01328"/>
    </source>
</evidence>
<name>A0A0X8FF93_9LACT</name>
<dbReference type="KEGG" id="aun:AWM73_06970"/>
<comment type="function">
    <text evidence="7 8">One of the primary rRNA binding proteins, this protein initially binds near the 5'-end of the 23S rRNA. It is important during the early stages of 50S assembly. It makes multiple contacts with different domains of the 23S rRNA in the assembled 50S subunit and ribosome.</text>
</comment>
<dbReference type="SUPFAM" id="SSF52166">
    <property type="entry name" value="Ribosomal protein L4"/>
    <property type="match status" value="1"/>
</dbReference>
<evidence type="ECO:0000256" key="2">
    <source>
        <dbReference type="ARBA" id="ARBA00011838"/>
    </source>
</evidence>
<dbReference type="InterPro" id="IPR023574">
    <property type="entry name" value="Ribosomal_uL4_dom_sf"/>
</dbReference>
<accession>A0A0X8FF93</accession>
<comment type="subunit">
    <text evidence="2 8">Part of the 50S ribosomal subunit.</text>
</comment>
<evidence type="ECO:0000313" key="11">
    <source>
        <dbReference type="EMBL" id="QPS02061.1"/>
    </source>
</evidence>
<sequence>MAKINLYKQDGSQNGEIEVKDDIFAIEPNETAIFDVILMQRASRRQGTHSVKNRSAVSGGGRKPWRQKGTGRARQGSIRAPQWVGGGRAFGPTPRSYSYKLPRKVRRLALRSALSRKVSQDNLVVVDALSLDAPKTKEFKNILENLNVNEKVLVVVDKDNTNAHLSARNLNNVTVVDEDNVNVYDLENHVKVLMTQSALSNVEEVLA</sequence>
<dbReference type="OrthoDB" id="9803201at2"/>
<keyword evidence="8" id="KW-0694">RNA-binding</keyword>
<dbReference type="InterPro" id="IPR002136">
    <property type="entry name" value="Ribosomal_uL4"/>
</dbReference>
<dbReference type="EMBL" id="CP065662">
    <property type="protein sequence ID" value="QPS02061.1"/>
    <property type="molecule type" value="Genomic_DNA"/>
</dbReference>
<dbReference type="Gene3D" id="3.40.1370.10">
    <property type="match status" value="1"/>
</dbReference>
<dbReference type="FunFam" id="3.40.1370.10:FF:000003">
    <property type="entry name" value="50S ribosomal protein L4"/>
    <property type="match status" value="1"/>
</dbReference>
<evidence type="ECO:0000313" key="10">
    <source>
        <dbReference type="EMBL" id="MCY3053940.1"/>
    </source>
</evidence>
<reference evidence="11 12" key="1">
    <citation type="submission" date="2020-12" db="EMBL/GenBank/DDBJ databases">
        <title>FDA dAtabase for Regulatory Grade micrObial Sequences (FDA-ARGOS): Supporting development and validation of Infectious Disease Dx tests.</title>
        <authorList>
            <person name="Sproer C."/>
            <person name="Gronow S."/>
            <person name="Severitt S."/>
            <person name="Schroder I."/>
            <person name="Tallon L."/>
            <person name="Sadzewicz L."/>
            <person name="Zhao X."/>
            <person name="Boylan J."/>
            <person name="Ott S."/>
            <person name="Bowen H."/>
            <person name="Vavikolanu K."/>
            <person name="Mehta A."/>
            <person name="Aluvathingal J."/>
            <person name="Nadendla S."/>
            <person name="Lowell S."/>
            <person name="Myers T."/>
            <person name="Yan Y."/>
            <person name="Sichtig H."/>
        </authorList>
    </citation>
    <scope>NUCLEOTIDE SEQUENCE [LARGE SCALE GENOMIC DNA]</scope>
    <source>
        <strain evidence="11 12">FDAARGOS_911</strain>
    </source>
</reference>
<evidence type="ECO:0000256" key="7">
    <source>
        <dbReference type="ARBA" id="ARBA00055590"/>
    </source>
</evidence>
<evidence type="ECO:0000256" key="9">
    <source>
        <dbReference type="SAM" id="MobiDB-lite"/>
    </source>
</evidence>
<dbReference type="GeneID" id="86858935"/>
<comment type="similarity">
    <text evidence="1 8">Belongs to the universal ribosomal protein uL4 family.</text>
</comment>
<reference evidence="10" key="2">
    <citation type="submission" date="2022-09" db="EMBL/GenBank/DDBJ databases">
        <title>Aerococcus urinae taxonomy study.</title>
        <authorList>
            <person name="Christensen J."/>
            <person name="Senneby E."/>
        </authorList>
    </citation>
    <scope>NUCLEOTIDE SEQUENCE</scope>
    <source>
        <strain evidence="10">NLD-066-U95</strain>
    </source>
</reference>
<dbReference type="InterPro" id="IPR013005">
    <property type="entry name" value="Ribosomal_uL4-like"/>
</dbReference>
<dbReference type="AlphaFoldDB" id="A0A0X8FF93"/>
<comment type="function">
    <text evidence="6 8">Forms part of the polypeptide exit tunnel.</text>
</comment>
<organism evidence="11 12">
    <name type="scientific">Aerococcus urinae</name>
    <dbReference type="NCBI Taxonomy" id="1376"/>
    <lineage>
        <taxon>Bacteria</taxon>
        <taxon>Bacillati</taxon>
        <taxon>Bacillota</taxon>
        <taxon>Bacilli</taxon>
        <taxon>Lactobacillales</taxon>
        <taxon>Aerococcaceae</taxon>
        <taxon>Aerococcus</taxon>
    </lineage>
</organism>
<keyword evidence="4 8" id="KW-0687">Ribonucleoprotein</keyword>
<dbReference type="GO" id="GO:1990904">
    <property type="term" value="C:ribonucleoprotein complex"/>
    <property type="evidence" value="ECO:0007669"/>
    <property type="project" value="UniProtKB-KW"/>
</dbReference>
<dbReference type="GO" id="GO:0019843">
    <property type="term" value="F:rRNA binding"/>
    <property type="evidence" value="ECO:0007669"/>
    <property type="project" value="UniProtKB-UniRule"/>
</dbReference>
<keyword evidence="3 8" id="KW-0689">Ribosomal protein</keyword>
<dbReference type="HAMAP" id="MF_01328_B">
    <property type="entry name" value="Ribosomal_uL4_B"/>
    <property type="match status" value="1"/>
</dbReference>
<gene>
    <name evidence="8 11" type="primary">rplD</name>
    <name evidence="11" type="ORF">I6G68_03050</name>
    <name evidence="10" type="ORF">ODY43_08115</name>
</gene>
<keyword evidence="8" id="KW-0699">rRNA-binding</keyword>
<evidence type="ECO:0000313" key="13">
    <source>
        <dbReference type="Proteomes" id="UP001069145"/>
    </source>
</evidence>
<dbReference type="PANTHER" id="PTHR10746:SF6">
    <property type="entry name" value="LARGE RIBOSOMAL SUBUNIT PROTEIN UL4M"/>
    <property type="match status" value="1"/>
</dbReference>
<evidence type="ECO:0000256" key="6">
    <source>
        <dbReference type="ARBA" id="ARBA00053102"/>
    </source>
</evidence>
<evidence type="ECO:0000256" key="5">
    <source>
        <dbReference type="ARBA" id="ARBA00035244"/>
    </source>
</evidence>
<protein>
    <recommendedName>
        <fullName evidence="5 8">Large ribosomal subunit protein uL4</fullName>
    </recommendedName>
</protein>
<dbReference type="GO" id="GO:0006412">
    <property type="term" value="P:translation"/>
    <property type="evidence" value="ECO:0007669"/>
    <property type="project" value="UniProtKB-UniRule"/>
</dbReference>
<dbReference type="Pfam" id="PF00573">
    <property type="entry name" value="Ribosomal_L4"/>
    <property type="match status" value="1"/>
</dbReference>
<evidence type="ECO:0000256" key="4">
    <source>
        <dbReference type="ARBA" id="ARBA00023274"/>
    </source>
</evidence>
<dbReference type="Proteomes" id="UP001069145">
    <property type="component" value="Unassembled WGS sequence"/>
</dbReference>
<evidence type="ECO:0000313" key="12">
    <source>
        <dbReference type="Proteomes" id="UP000594771"/>
    </source>
</evidence>
<dbReference type="PANTHER" id="PTHR10746">
    <property type="entry name" value="50S RIBOSOMAL PROTEIN L4"/>
    <property type="match status" value="1"/>
</dbReference>
<feature type="region of interest" description="Disordered" evidence="9">
    <location>
        <begin position="45"/>
        <end position="76"/>
    </location>
</feature>
<keyword evidence="13" id="KW-1185">Reference proteome</keyword>
<dbReference type="GO" id="GO:0005840">
    <property type="term" value="C:ribosome"/>
    <property type="evidence" value="ECO:0007669"/>
    <property type="project" value="UniProtKB-KW"/>
</dbReference>
<dbReference type="GO" id="GO:0003735">
    <property type="term" value="F:structural constituent of ribosome"/>
    <property type="evidence" value="ECO:0007669"/>
    <property type="project" value="InterPro"/>
</dbReference>
<dbReference type="Proteomes" id="UP000594771">
    <property type="component" value="Chromosome"/>
</dbReference>